<dbReference type="KEGG" id="mcos:GM418_29655"/>
<evidence type="ECO:0000313" key="1">
    <source>
        <dbReference type="EMBL" id="QGY47682.1"/>
    </source>
</evidence>
<name>A0A6I6K5F1_9BACT</name>
<accession>A0A6I6K5F1</accession>
<protein>
    <submittedName>
        <fullName evidence="1">Uncharacterized protein</fullName>
    </submittedName>
</protein>
<proteinExistence type="predicted"/>
<dbReference type="Proteomes" id="UP000428260">
    <property type="component" value="Chromosome"/>
</dbReference>
<reference evidence="1 2" key="1">
    <citation type="submission" date="2019-11" db="EMBL/GenBank/DDBJ databases">
        <authorList>
            <person name="Zheng R.K."/>
            <person name="Sun C.M."/>
        </authorList>
    </citation>
    <scope>NUCLEOTIDE SEQUENCE [LARGE SCALE GENOMIC DNA]</scope>
    <source>
        <strain evidence="1 2">WC007</strain>
    </source>
</reference>
<evidence type="ECO:0000313" key="2">
    <source>
        <dbReference type="Proteomes" id="UP000428260"/>
    </source>
</evidence>
<dbReference type="EMBL" id="CP046401">
    <property type="protein sequence ID" value="QGY47682.1"/>
    <property type="molecule type" value="Genomic_DNA"/>
</dbReference>
<dbReference type="AlphaFoldDB" id="A0A6I6K5F1"/>
<gene>
    <name evidence="1" type="ORF">GM418_29655</name>
</gene>
<sequence>MEKLENISDKIIELITEGEITEELFFFENWMSEQLKRIKEFKQKSKPLFYNQEIFEAICHDSELIIGFDFSIIKDTGFFSYLLTVRKNEYPPYNFLNFVKETYRAEFMIFLKSNETTSYDFLFETRIQTYDLVEFKVIFKIKTLNEKQQFIITIKNIKPEEEYQRQAFGGFQDKNNLEQSGISLLLFGNNYNIIDHAGCEVLIPKNKISNTLFDSFDLDQTKRIYPFINRALKGSFNSGEVRIKGNVFNVYAFPVKDQNGFTNSTVLLIKNFF</sequence>
<dbReference type="RefSeq" id="WP_158871794.1">
    <property type="nucleotide sequence ID" value="NZ_CP046401.1"/>
</dbReference>
<keyword evidence="2" id="KW-1185">Reference proteome</keyword>
<organism evidence="1 2">
    <name type="scientific">Maribellus comscasis</name>
    <dbReference type="NCBI Taxonomy" id="2681766"/>
    <lineage>
        <taxon>Bacteria</taxon>
        <taxon>Pseudomonadati</taxon>
        <taxon>Bacteroidota</taxon>
        <taxon>Bacteroidia</taxon>
        <taxon>Marinilabiliales</taxon>
        <taxon>Prolixibacteraceae</taxon>
        <taxon>Maribellus</taxon>
    </lineage>
</organism>